<dbReference type="AlphaFoldDB" id="A0AAE1X6Z2"/>
<dbReference type="Proteomes" id="UP001289374">
    <property type="component" value="Unassembled WGS sequence"/>
</dbReference>
<protein>
    <submittedName>
        <fullName evidence="1">Uncharacterized protein</fullName>
    </submittedName>
</protein>
<gene>
    <name evidence="1" type="ORF">Sango_0631100</name>
</gene>
<evidence type="ECO:0000313" key="2">
    <source>
        <dbReference type="Proteomes" id="UP001289374"/>
    </source>
</evidence>
<keyword evidence="2" id="KW-1185">Reference proteome</keyword>
<evidence type="ECO:0000313" key="1">
    <source>
        <dbReference type="EMBL" id="KAK4406246.1"/>
    </source>
</evidence>
<dbReference type="PANTHER" id="PTHR31366:SF2">
    <property type="entry name" value="UPF0739 PROTEIN C1ORF74"/>
    <property type="match status" value="1"/>
</dbReference>
<dbReference type="EMBL" id="JACGWL010000003">
    <property type="protein sequence ID" value="KAK4406246.1"/>
    <property type="molecule type" value="Genomic_DNA"/>
</dbReference>
<name>A0AAE1X6Z2_9LAMI</name>
<reference evidence="1" key="2">
    <citation type="journal article" date="2024" name="Plant">
        <title>Genomic evolution and insights into agronomic trait innovations of Sesamum species.</title>
        <authorList>
            <person name="Miao H."/>
            <person name="Wang L."/>
            <person name="Qu L."/>
            <person name="Liu H."/>
            <person name="Sun Y."/>
            <person name="Le M."/>
            <person name="Wang Q."/>
            <person name="Wei S."/>
            <person name="Zheng Y."/>
            <person name="Lin W."/>
            <person name="Duan Y."/>
            <person name="Cao H."/>
            <person name="Xiong S."/>
            <person name="Wang X."/>
            <person name="Wei L."/>
            <person name="Li C."/>
            <person name="Ma Q."/>
            <person name="Ju M."/>
            <person name="Zhao R."/>
            <person name="Li G."/>
            <person name="Mu C."/>
            <person name="Tian Q."/>
            <person name="Mei H."/>
            <person name="Zhang T."/>
            <person name="Gao T."/>
            <person name="Zhang H."/>
        </authorList>
    </citation>
    <scope>NUCLEOTIDE SEQUENCE</scope>
    <source>
        <strain evidence="1">K16</strain>
    </source>
</reference>
<comment type="caution">
    <text evidence="1">The sequence shown here is derived from an EMBL/GenBank/DDBJ whole genome shotgun (WGS) entry which is preliminary data.</text>
</comment>
<dbReference type="Pfam" id="PF14953">
    <property type="entry name" value="DUF4504"/>
    <property type="match status" value="2"/>
</dbReference>
<dbReference type="InterPro" id="IPR027850">
    <property type="entry name" value="DUF4504"/>
</dbReference>
<sequence>MDATEVEEALRVFEAALSQIKWRLKPASKRRLQTDILALCSTMRPCIMVDYGGKMPELGDHLCAFLNHCKKYYVEIKRSEHLEFVKSSLSMGTAMLFVDLENDPPKIMTQGQAEQSPAVMQLLSAQKFFSSVFHEMGPTDNLDAAMLASSSASSSWFIYYVTFHWLHSWVFSCLACIAQYYSTNETGVELLSLRGHLIKRSIESENLLNAARWLLGYPVIYLFGKDYIEHAVYSLSTKSLHIYQIFVNSSGNLKVHYPPRPENRSMFSIESELQLKKVMLQKINYAPFWKSWHRVNAFSKGYQKEELMSFTVPFDLSLEGSNEPWAQSFLAHMRGRWENCKHIWGSLHLEVSGCYPQAIAL</sequence>
<reference evidence="1" key="1">
    <citation type="submission" date="2020-06" db="EMBL/GenBank/DDBJ databases">
        <authorList>
            <person name="Li T."/>
            <person name="Hu X."/>
            <person name="Zhang T."/>
            <person name="Song X."/>
            <person name="Zhang H."/>
            <person name="Dai N."/>
            <person name="Sheng W."/>
            <person name="Hou X."/>
            <person name="Wei L."/>
        </authorList>
    </citation>
    <scope>NUCLEOTIDE SEQUENCE</scope>
    <source>
        <strain evidence="1">K16</strain>
        <tissue evidence="1">Leaf</tissue>
    </source>
</reference>
<proteinExistence type="predicted"/>
<organism evidence="1 2">
    <name type="scientific">Sesamum angolense</name>
    <dbReference type="NCBI Taxonomy" id="2727404"/>
    <lineage>
        <taxon>Eukaryota</taxon>
        <taxon>Viridiplantae</taxon>
        <taxon>Streptophyta</taxon>
        <taxon>Embryophyta</taxon>
        <taxon>Tracheophyta</taxon>
        <taxon>Spermatophyta</taxon>
        <taxon>Magnoliopsida</taxon>
        <taxon>eudicotyledons</taxon>
        <taxon>Gunneridae</taxon>
        <taxon>Pentapetalae</taxon>
        <taxon>asterids</taxon>
        <taxon>lamiids</taxon>
        <taxon>Lamiales</taxon>
        <taxon>Pedaliaceae</taxon>
        <taxon>Sesamum</taxon>
    </lineage>
</organism>
<dbReference type="PANTHER" id="PTHR31366">
    <property type="entry name" value="UPF0739 PROTEIN C1ORF74"/>
    <property type="match status" value="1"/>
</dbReference>
<accession>A0AAE1X6Z2</accession>